<keyword evidence="10" id="KW-0472">Membrane</keyword>
<dbReference type="Pfam" id="PF00028">
    <property type="entry name" value="Cadherin"/>
    <property type="match status" value="10"/>
</dbReference>
<dbReference type="SMART" id="SM00736">
    <property type="entry name" value="CADG"/>
    <property type="match status" value="10"/>
</dbReference>
<name>A0A4R1K3Y4_9GAMM</name>
<dbReference type="CDD" id="cd11304">
    <property type="entry name" value="Cadherin_repeat"/>
    <property type="match status" value="10"/>
</dbReference>
<feature type="region of interest" description="Disordered" evidence="12">
    <location>
        <begin position="2616"/>
        <end position="2645"/>
    </location>
</feature>
<evidence type="ECO:0000256" key="3">
    <source>
        <dbReference type="ARBA" id="ARBA00022692"/>
    </source>
</evidence>
<dbReference type="Gene3D" id="2.60.40.60">
    <property type="entry name" value="Cadherins"/>
    <property type="match status" value="10"/>
</dbReference>
<dbReference type="InterPro" id="IPR013783">
    <property type="entry name" value="Ig-like_fold"/>
</dbReference>
<keyword evidence="8" id="KW-0130">Cell adhesion</keyword>
<dbReference type="InterPro" id="IPR050971">
    <property type="entry name" value="Cadherin-domain_protein"/>
</dbReference>
<dbReference type="InterPro" id="IPR011050">
    <property type="entry name" value="Pectin_lyase_fold/virulence"/>
</dbReference>
<evidence type="ECO:0000313" key="15">
    <source>
        <dbReference type="Proteomes" id="UP000295565"/>
    </source>
</evidence>
<evidence type="ECO:0000256" key="6">
    <source>
        <dbReference type="ARBA" id="ARBA00022737"/>
    </source>
</evidence>
<dbReference type="PRINTS" id="PR00205">
    <property type="entry name" value="CADHERIN"/>
</dbReference>
<keyword evidence="3" id="KW-0812">Transmembrane</keyword>
<evidence type="ECO:0000256" key="12">
    <source>
        <dbReference type="SAM" id="MobiDB-lite"/>
    </source>
</evidence>
<dbReference type="PANTHER" id="PTHR24025">
    <property type="entry name" value="DESMOGLEIN FAMILY MEMBER"/>
    <property type="match status" value="1"/>
</dbReference>
<evidence type="ECO:0000256" key="11">
    <source>
        <dbReference type="ARBA" id="ARBA00023180"/>
    </source>
</evidence>
<evidence type="ECO:0000256" key="2">
    <source>
        <dbReference type="ARBA" id="ARBA00022475"/>
    </source>
</evidence>
<feature type="region of interest" description="Disordered" evidence="12">
    <location>
        <begin position="431"/>
        <end position="455"/>
    </location>
</feature>
<evidence type="ECO:0000256" key="5">
    <source>
        <dbReference type="ARBA" id="ARBA00022729"/>
    </source>
</evidence>
<dbReference type="FunFam" id="2.60.40.60:FF:000123">
    <property type="entry name" value="Protocadherin beta 4"/>
    <property type="match status" value="1"/>
</dbReference>
<keyword evidence="11" id="KW-0325">Glycoprotein</keyword>
<dbReference type="Gene3D" id="2.160.20.20">
    <property type="match status" value="2"/>
</dbReference>
<dbReference type="GO" id="GO:0005886">
    <property type="term" value="C:plasma membrane"/>
    <property type="evidence" value="ECO:0007669"/>
    <property type="project" value="UniProtKB-SubCell"/>
</dbReference>
<dbReference type="InterPro" id="IPR015919">
    <property type="entry name" value="Cadherin-like_sf"/>
</dbReference>
<accession>A0A4R1K3Y4</accession>
<dbReference type="InterPro" id="IPR002126">
    <property type="entry name" value="Cadherin-like_dom"/>
</dbReference>
<dbReference type="EMBL" id="SMGD01000011">
    <property type="protein sequence ID" value="TCK58804.1"/>
    <property type="molecule type" value="Genomic_DNA"/>
</dbReference>
<keyword evidence="7" id="KW-0106">Calcium</keyword>
<dbReference type="FunFam" id="2.60.40.60:FF:000015">
    <property type="entry name" value="FAT atypical cadherin 1"/>
    <property type="match status" value="5"/>
</dbReference>
<dbReference type="InterPro" id="IPR020894">
    <property type="entry name" value="Cadherin_CS"/>
</dbReference>
<organism evidence="14 15">
    <name type="scientific">Celerinatantimonas diazotrophica</name>
    <dbReference type="NCBI Taxonomy" id="412034"/>
    <lineage>
        <taxon>Bacteria</taxon>
        <taxon>Pseudomonadati</taxon>
        <taxon>Pseudomonadota</taxon>
        <taxon>Gammaproteobacteria</taxon>
        <taxon>Celerinatantimonadaceae</taxon>
        <taxon>Celerinatantimonas</taxon>
    </lineage>
</organism>
<dbReference type="InterPro" id="IPR006644">
    <property type="entry name" value="Cadg"/>
</dbReference>
<dbReference type="SMART" id="SM00112">
    <property type="entry name" value="CA"/>
    <property type="match status" value="10"/>
</dbReference>
<comment type="subcellular location">
    <subcellularLocation>
        <location evidence="1">Cell membrane</location>
        <topology evidence="1">Single-pass type I membrane protein</topology>
    </subcellularLocation>
</comment>
<dbReference type="InterPro" id="IPR025592">
    <property type="entry name" value="DUF4347"/>
</dbReference>
<keyword evidence="2" id="KW-1003">Cell membrane</keyword>
<proteinExistence type="predicted"/>
<evidence type="ECO:0000256" key="1">
    <source>
        <dbReference type="ARBA" id="ARBA00004251"/>
    </source>
</evidence>
<dbReference type="RefSeq" id="WP_131911755.1">
    <property type="nucleotide sequence ID" value="NZ_OU594967.1"/>
</dbReference>
<feature type="domain" description="Cadherin" evidence="13">
    <location>
        <begin position="1586"/>
        <end position="1686"/>
    </location>
</feature>
<dbReference type="Gene3D" id="2.60.40.10">
    <property type="entry name" value="Immunoglobulins"/>
    <property type="match status" value="3"/>
</dbReference>
<dbReference type="Pfam" id="PF19077">
    <property type="entry name" value="Big_13"/>
    <property type="match status" value="1"/>
</dbReference>
<dbReference type="Proteomes" id="UP000295565">
    <property type="component" value="Unassembled WGS sequence"/>
</dbReference>
<dbReference type="OrthoDB" id="6089850at2"/>
<comment type="caution">
    <text evidence="14">The sequence shown here is derived from an EMBL/GenBank/DDBJ whole genome shotgun (WGS) entry which is preliminary data.</text>
</comment>
<protein>
    <submittedName>
        <fullName evidence="14">Autotransporter-associated beta strand protein</fullName>
    </submittedName>
</protein>
<keyword evidence="15" id="KW-1185">Reference proteome</keyword>
<dbReference type="InterPro" id="IPR013425">
    <property type="entry name" value="Autotrns_rpt"/>
</dbReference>
<dbReference type="GO" id="GO:0007156">
    <property type="term" value="P:homophilic cell adhesion via plasma membrane adhesion molecules"/>
    <property type="evidence" value="ECO:0007669"/>
    <property type="project" value="InterPro"/>
</dbReference>
<feature type="domain" description="Cadherin" evidence="13">
    <location>
        <begin position="1790"/>
        <end position="1894"/>
    </location>
</feature>
<feature type="domain" description="Cadherin" evidence="13">
    <location>
        <begin position="2206"/>
        <end position="2310"/>
    </location>
</feature>
<dbReference type="Pfam" id="PF12951">
    <property type="entry name" value="PATR"/>
    <property type="match status" value="6"/>
</dbReference>
<feature type="domain" description="Cadherin" evidence="13">
    <location>
        <begin position="1686"/>
        <end position="1790"/>
    </location>
</feature>
<evidence type="ECO:0000256" key="9">
    <source>
        <dbReference type="ARBA" id="ARBA00022989"/>
    </source>
</evidence>
<feature type="domain" description="Cadherin" evidence="13">
    <location>
        <begin position="2310"/>
        <end position="2414"/>
    </location>
</feature>
<dbReference type="SUPFAM" id="SSF49313">
    <property type="entry name" value="Cadherin-like"/>
    <property type="match status" value="11"/>
</dbReference>
<evidence type="ECO:0000259" key="13">
    <source>
        <dbReference type="PROSITE" id="PS50268"/>
    </source>
</evidence>
<feature type="domain" description="Cadherin" evidence="13">
    <location>
        <begin position="1998"/>
        <end position="2102"/>
    </location>
</feature>
<dbReference type="InterPro" id="IPR044016">
    <property type="entry name" value="Big_13"/>
</dbReference>
<evidence type="ECO:0000256" key="10">
    <source>
        <dbReference type="ARBA" id="ARBA00023136"/>
    </source>
</evidence>
<dbReference type="FunFam" id="2.60.40.60:FF:000020">
    <property type="entry name" value="Dachsous cadherin-related 1b"/>
    <property type="match status" value="1"/>
</dbReference>
<keyword evidence="9" id="KW-1133">Transmembrane helix</keyword>
<dbReference type="PROSITE" id="PS50268">
    <property type="entry name" value="CADHERIN_2"/>
    <property type="match status" value="10"/>
</dbReference>
<evidence type="ECO:0000256" key="7">
    <source>
        <dbReference type="ARBA" id="ARBA00022837"/>
    </source>
</evidence>
<keyword evidence="5" id="KW-0732">Signal</keyword>
<evidence type="ECO:0000256" key="8">
    <source>
        <dbReference type="ARBA" id="ARBA00022889"/>
    </source>
</evidence>
<dbReference type="SUPFAM" id="SSF51126">
    <property type="entry name" value="Pectin lyase-like"/>
    <property type="match status" value="2"/>
</dbReference>
<reference evidence="14 15" key="1">
    <citation type="submission" date="2019-03" db="EMBL/GenBank/DDBJ databases">
        <title>Genomic Encyclopedia of Type Strains, Phase IV (KMG-IV): sequencing the most valuable type-strain genomes for metagenomic binning, comparative biology and taxonomic classification.</title>
        <authorList>
            <person name="Goeker M."/>
        </authorList>
    </citation>
    <scope>NUCLEOTIDE SEQUENCE [LARGE SCALE GENOMIC DNA]</scope>
    <source>
        <strain evidence="14 15">DSM 18577</strain>
    </source>
</reference>
<dbReference type="GO" id="GO:0005509">
    <property type="term" value="F:calcium ion binding"/>
    <property type="evidence" value="ECO:0007669"/>
    <property type="project" value="InterPro"/>
</dbReference>
<evidence type="ECO:0000313" key="14">
    <source>
        <dbReference type="EMBL" id="TCK58804.1"/>
    </source>
</evidence>
<keyword evidence="6" id="KW-0677">Repeat</keyword>
<dbReference type="Pfam" id="PF14252">
    <property type="entry name" value="DUF4347"/>
    <property type="match status" value="1"/>
</dbReference>
<dbReference type="PANTHER" id="PTHR24025:SF23">
    <property type="entry name" value="NEURAL-CADHERIN"/>
    <property type="match status" value="1"/>
</dbReference>
<dbReference type="NCBIfam" id="TIGR02601">
    <property type="entry name" value="autotrns_rpt"/>
    <property type="match status" value="5"/>
</dbReference>
<sequence length="2866" mass="288838">MRKQYSNKFGNKHQARKPLITALEPRLLLDGAAVATAVEVMSDAQLHHDVAQTDANHVVNASDSHQDTSKPIVIAPTEVRAVDPAQNSGRKEAVFIESNVADYQNLVDNTKAGVEVVLLDSSQDGLSQMTEWAKTHSDYDAIHIISHGSEGSVNLGALNLDRSDISGRASDLAQLGSALTEQGDLLLYGCDVASGKGQAFVDSIAQLTQADVAASNDLTGAADLHGDWNLEYHQGHIKEGAIWDKAVLDHYYSVLAETNSDFSGKDTSDSGGTGFKSLTNGDLVVDNGATLFGGEMFLADTNDNDATITIKADGVDAASFDVSEVKVYNYNTAGEIVLDSSSTIVFKDKDGAVLRTMALNGNTSIPSKTTSGAPTASSPLNIFTLFDNNTTPVTGVAQIDFNFKCNNTSQVNLADLTFTGIAYDNVVAPSSGPSVPSTPDLSAASDTGISSTDHITNDTTPTFTVTGVANGATITLFNDANNDGVVDTGETLATGTASSTSIQLTSSALTSGTYNIKAIQNVGGTDSAATSAQSVTIDTTAPTETIASATFSADTTANGGTNSDFITKTAEQTVSGTLSANLASGESVYLSLDNGANWSAATASVGSNTWSLAGQTLEAGSNTLKVKVTDTAGNDGSIYSQNYVLDTTAPTITSIARQTPTGSSTNADSLVYQVSFSEAVSNLDATDFTVAGTTASVTSVSQVGSTNVYNITVSGGDLADLNGTVSLGFSGSQNIQDTAGNALTSTTPTGTNNVSFDVVNSLTVTTGDNTNDNATFSNYATDLTDGGGLSLAEAMHYASANQTVAFNLASDFVDMNGQTINLVSGVTLDTDSMNALTISNGTLNLQGSATVTNGVGDSLNVASIITGDGQTLTKTGEGRLTLSSTLNSGSSFSTHVMDGSLSISDNGNLGSGELTLDGSSLILQNSSDISHDISLGANGGTITVTNSDVTVSGAISGSGALTHTGERALTLSGNNTFTGGFMLSGSGGVVVADGGNLGSGAVTLSQGLTVTGQSITLANNFVFDGGSMTNANNVTIAGNISGSGSMEKAGAGILNLSGTGNSWSGAATVSAGTLSGTTASLTGNIVNDAAVIFNQSSSGSYSKVISGTGTVTKSGLGAVTFSGANTYTGKTTVSEGELVLDNLNGMALADTSAVALTGTGKLSLSSNETIGNLSGVSGTSVDLGGNTLTVNQTNSSSFAGVMSGTGGLIKTGASMLTLAGANTYTGGTTISSGKIFVSGGSAIADDSAVTVAAGATLQLSTDASETVGSIAGTGSIVANGGTLTVGGNNTSTTFSGVFNGGVAGAALEKVGSGTLTLSGNNNYSGNTTVSGGTLSIASDANLGFGTLVLNSGALSVTGNDTIDNAITLQNSSSLNVASNISAEFSAVISGSGSLLKTGTGTATLSANNTYTGATTLNAGTLSVTGSLSDTSTVVVNSGATLAGSGSIFAANSTHTLTVNGGGFLAPGVPGVNSGAGELTVNGDLVLNGTLKADITGPTAKTEYDQVTVKGDVSLGASSAFDIAYSVSNSGNTFELIDNQGSNVVTGMLNGVAEGGALTSNGHSFQTSYVGGTGNDITLKDNAAPVITSGTTGSVNENAPTSTVIYMATATDAENDTLTYSLTGADAALLSINASTGVVTLKNAADYETKDIYSFNVVVTDNSTGHLTDSKAVTVSVNDLNDNPPVITSGTTGSVNENAPTSTVIYQVTATDADGTAANNTLQYSLSGADANLLDIDAVTGMVTLKASADFETKSSYSFNVIATDNGTSHLTDSKAVTVSVNDLNDNPPVITSGTTGSVNENAPTSTVIYQVTATDADGTAANNTLRYSLSGADANLLDIDAVTGMVTLKASADFETKSSYSFNVIATDNGTSHLTDSKAVTVSVNDLNDNAPVITSSSTGSVNENAPTSTVIYQATATDADGTAANNTLRYSLSGADANLLDINTVTGAVTLKASADFETKSSYSFNVIATDNGTENLTDSKAVTVSVNDLNDNPPVITSSATGSVNENAPTSTVVYQVTATDADGTAANNTLQYSLSGADANLLNIDAMTGAVTLKNAADYETKNTYSFNVVVTDSGTSHLTDSKAVTVSVNDLNDNAPVITSSATGNVNENASTSTVIYQVTATDADGTAANNTLRYSLSGADANLLDINAVTGIVTLKASADFETKSSYSFNVIATDNGTENLTDSKAVTVSVNDLNDNSPVITSSATGSVNENAPASTVIYQVTATDADGTEANNTLRYSLSGADANLLDINAVTGMVTLKASADFETKSSYSFNVIATDNGTSHLTDSKAVTVSVNDLNDNAPVITSSATGSVNENAPTSTVIYQVTATDADGTAANNTLRYSLSGADANLLDIDAVTGMVTLKASADFETKSSYSFNVIATDNGSSHLTDSKAVTVSVNDLNDNAPVITSGATGSVNENAPTSTVIYQVTATDADGTAANNTLQYSLSGADANLLDINTVTGAVTLKASADFETKSSYSFNVIATDNGSGHPTDSKAVVVNVNNVNEAPVLTSGATGSVDGNAPSSTVIYTATATDTDSDTLTYSLTGADAALLNINASTGAVTLKSSADYETKNTYSFNVVVTDNGSGNLTDTKAVVVSVNQVVPPVIAEPPTAPASTAPRVESVDRTSTSPDMPTIPLTPLPAGTIALDRGASGFVGETVMRSVSMNTTDNGRINVGNTEPNAIGTSQPAAVISTSRVAVNVGADGQVQVTPASGVAANTTGLSIANLATQPDRVSIAIADSGAASNYSATLSDGSTLPSWVQIDPVTGEVSMTPPPGQEKISLKINAVDANGNVRVLEVDLDLDKLPTSSPSQPSAEVSPANAVNNGGDFLSLNEQLNRAASQLDYYGHDLMKLLVS</sequence>
<gene>
    <name evidence="14" type="ORF">EV690_0953</name>
</gene>
<dbReference type="PROSITE" id="PS00232">
    <property type="entry name" value="CADHERIN_1"/>
    <property type="match status" value="7"/>
</dbReference>
<dbReference type="GO" id="GO:0005911">
    <property type="term" value="C:cell-cell junction"/>
    <property type="evidence" value="ECO:0007669"/>
    <property type="project" value="TreeGrafter"/>
</dbReference>
<dbReference type="InterPro" id="IPR012332">
    <property type="entry name" value="Autotransporter_pectin_lyase_C"/>
</dbReference>
<keyword evidence="4" id="KW-0479">Metal-binding</keyword>
<feature type="compositionally biased region" description="Polar residues" evidence="12">
    <location>
        <begin position="444"/>
        <end position="455"/>
    </location>
</feature>
<feature type="domain" description="Cadherin" evidence="13">
    <location>
        <begin position="1894"/>
        <end position="1998"/>
    </location>
</feature>
<evidence type="ECO:0000256" key="4">
    <source>
        <dbReference type="ARBA" id="ARBA00022723"/>
    </source>
</evidence>
<feature type="domain" description="Cadherin" evidence="13">
    <location>
        <begin position="2517"/>
        <end position="2621"/>
    </location>
</feature>
<feature type="domain" description="Cadherin" evidence="13">
    <location>
        <begin position="2102"/>
        <end position="2206"/>
    </location>
</feature>
<feature type="domain" description="Cadherin" evidence="13">
    <location>
        <begin position="2414"/>
        <end position="2517"/>
    </location>
</feature>